<protein>
    <recommendedName>
        <fullName evidence="3">Right handed beta helix domain-containing protein</fullName>
    </recommendedName>
</protein>
<evidence type="ECO:0008006" key="3">
    <source>
        <dbReference type="Google" id="ProtNLM"/>
    </source>
</evidence>
<proteinExistence type="predicted"/>
<dbReference type="Ensembl" id="ENSCSAVT00000004673.1">
    <property type="protein sequence ID" value="ENSCSAVP00000004606.1"/>
    <property type="gene ID" value="ENSCSAVG00000002744.1"/>
</dbReference>
<dbReference type="Gene3D" id="2.160.20.10">
    <property type="entry name" value="Single-stranded right-handed beta-helix, Pectin lyase-like"/>
    <property type="match status" value="1"/>
</dbReference>
<dbReference type="PANTHER" id="PTHR36453:SF1">
    <property type="entry name" value="RIGHT HANDED BETA HELIX DOMAIN-CONTAINING PROTEIN"/>
    <property type="match status" value="1"/>
</dbReference>
<organism evidence="1 2">
    <name type="scientific">Ciona savignyi</name>
    <name type="common">Pacific transparent sea squirt</name>
    <dbReference type="NCBI Taxonomy" id="51511"/>
    <lineage>
        <taxon>Eukaryota</taxon>
        <taxon>Metazoa</taxon>
        <taxon>Chordata</taxon>
        <taxon>Tunicata</taxon>
        <taxon>Ascidiacea</taxon>
        <taxon>Phlebobranchia</taxon>
        <taxon>Cionidae</taxon>
        <taxon>Ciona</taxon>
    </lineage>
</organism>
<keyword evidence="2" id="KW-1185">Reference proteome</keyword>
<dbReference type="InterPro" id="IPR011050">
    <property type="entry name" value="Pectin_lyase_fold/virulence"/>
</dbReference>
<reference evidence="1" key="2">
    <citation type="submission" date="2025-08" db="UniProtKB">
        <authorList>
            <consortium name="Ensembl"/>
        </authorList>
    </citation>
    <scope>IDENTIFICATION</scope>
</reference>
<dbReference type="Proteomes" id="UP000007875">
    <property type="component" value="Unassembled WGS sequence"/>
</dbReference>
<evidence type="ECO:0000313" key="1">
    <source>
        <dbReference type="Ensembl" id="ENSCSAVP00000004606.1"/>
    </source>
</evidence>
<name>H2YH07_CIOSA</name>
<evidence type="ECO:0000313" key="2">
    <source>
        <dbReference type="Proteomes" id="UP000007875"/>
    </source>
</evidence>
<dbReference type="AlphaFoldDB" id="H2YH07"/>
<accession>H2YH07</accession>
<dbReference type="InterPro" id="IPR012334">
    <property type="entry name" value="Pectin_lyas_fold"/>
</dbReference>
<dbReference type="PANTHER" id="PTHR36453">
    <property type="entry name" value="SECRETED PROTEIN-RELATED"/>
    <property type="match status" value="1"/>
</dbReference>
<sequence>MFDFRYSKHISFIRCKFANIGYTAIHASMVYNFNVQHCTFKDVGNMPLTVGYNGNIQHKYATRRVNIKRNTFEGCGVYTMYQPSCIHVKGIARISVHDNDVSMSSYAGIRAGWQNTFAPDYNNKRSVFSIKRNHIHHYGNGILNDFAGVYMSSNMLDCGIKQNMSVCHLHARVEENAIHHSRAFYYGAIGVYSDTAASSIKVTKNWIYKLSDCAVNFHCGQNNAAVNNMIYHTSAKRVFGLCNRSVGPHGRMPKQTMEFSKNVIYLNVTGAHLYGRGDKWNNDAPTVRRNNYYFKGFSQQQFDRFFSKTYRTWRDWNRVARMDRGSIIANPRFVNVNRDDYRLSKRSPARKMIWSVDLRNVVKRSGACFG</sequence>
<reference evidence="1" key="3">
    <citation type="submission" date="2025-09" db="UniProtKB">
        <authorList>
            <consortium name="Ensembl"/>
        </authorList>
    </citation>
    <scope>IDENTIFICATION</scope>
</reference>
<dbReference type="eggNOG" id="ENOG502SAMW">
    <property type="taxonomic scope" value="Eukaryota"/>
</dbReference>
<dbReference type="InParanoid" id="H2YH07"/>
<reference evidence="2" key="1">
    <citation type="submission" date="2003-08" db="EMBL/GenBank/DDBJ databases">
        <authorList>
            <person name="Birren B."/>
            <person name="Nusbaum C."/>
            <person name="Abebe A."/>
            <person name="Abouelleil A."/>
            <person name="Adekoya E."/>
            <person name="Ait-zahra M."/>
            <person name="Allen N."/>
            <person name="Allen T."/>
            <person name="An P."/>
            <person name="Anderson M."/>
            <person name="Anderson S."/>
            <person name="Arachchi H."/>
            <person name="Armbruster J."/>
            <person name="Bachantsang P."/>
            <person name="Baldwin J."/>
            <person name="Barry A."/>
            <person name="Bayul T."/>
            <person name="Blitshsteyn B."/>
            <person name="Bloom T."/>
            <person name="Blye J."/>
            <person name="Boguslavskiy L."/>
            <person name="Borowsky M."/>
            <person name="Boukhgalter B."/>
            <person name="Brunache A."/>
            <person name="Butler J."/>
            <person name="Calixte N."/>
            <person name="Calvo S."/>
            <person name="Camarata J."/>
            <person name="Campo K."/>
            <person name="Chang J."/>
            <person name="Cheshatsang Y."/>
            <person name="Citroen M."/>
            <person name="Collymore A."/>
            <person name="Considine T."/>
            <person name="Cook A."/>
            <person name="Cooke P."/>
            <person name="Corum B."/>
            <person name="Cuomo C."/>
            <person name="David R."/>
            <person name="Dawoe T."/>
            <person name="Degray S."/>
            <person name="Dodge S."/>
            <person name="Dooley K."/>
            <person name="Dorje P."/>
            <person name="Dorjee K."/>
            <person name="Dorris L."/>
            <person name="Duffey N."/>
            <person name="Dupes A."/>
            <person name="Elkins T."/>
            <person name="Engels R."/>
            <person name="Erickson J."/>
            <person name="Farina A."/>
            <person name="Faro S."/>
            <person name="Ferreira P."/>
            <person name="Fischer H."/>
            <person name="Fitzgerald M."/>
            <person name="Foley K."/>
            <person name="Gage D."/>
            <person name="Galagan J."/>
            <person name="Gearin G."/>
            <person name="Gnerre S."/>
            <person name="Gnirke A."/>
            <person name="Goyette A."/>
            <person name="Graham J."/>
            <person name="Grandbois E."/>
            <person name="Gyaltsen K."/>
            <person name="Hafez N."/>
            <person name="Hagopian D."/>
            <person name="Hagos B."/>
            <person name="Hall J."/>
            <person name="Hatcher B."/>
            <person name="Heller A."/>
            <person name="Higgins H."/>
            <person name="Honan T."/>
            <person name="Horn A."/>
            <person name="Houde N."/>
            <person name="Hughes L."/>
            <person name="Hulme W."/>
            <person name="Husby E."/>
            <person name="Iliev I."/>
            <person name="Jaffe D."/>
            <person name="Jones C."/>
            <person name="Kamal M."/>
            <person name="Kamat A."/>
            <person name="Kamvysselis M."/>
            <person name="Karlsson E."/>
            <person name="Kells C."/>
            <person name="Kieu A."/>
            <person name="Kisner P."/>
            <person name="Kodira C."/>
            <person name="Kulbokas E."/>
            <person name="Labutti K."/>
            <person name="Lama D."/>
            <person name="Landers T."/>
            <person name="Leger J."/>
            <person name="Levine S."/>
            <person name="Lewis D."/>
            <person name="Lewis T."/>
            <person name="Lindblad-toh K."/>
            <person name="Liu X."/>
            <person name="Lokyitsang T."/>
            <person name="Lokyitsang Y."/>
            <person name="Lucien O."/>
            <person name="Lui A."/>
            <person name="Ma L.J."/>
            <person name="Mabbitt R."/>
            <person name="Macdonald J."/>
            <person name="Maclean C."/>
            <person name="Major J."/>
            <person name="Manning J."/>
            <person name="Marabella R."/>
            <person name="Maru K."/>
            <person name="Matthews C."/>
            <person name="Mauceli E."/>
            <person name="Mccarthy M."/>
            <person name="Mcdonough S."/>
            <person name="Mcghee T."/>
            <person name="Meldrim J."/>
            <person name="Meneus L."/>
            <person name="Mesirov J."/>
            <person name="Mihalev A."/>
            <person name="Mihova T."/>
            <person name="Mikkelsen T."/>
            <person name="Mlenga V."/>
            <person name="Moru K."/>
            <person name="Mozes J."/>
            <person name="Mulrain L."/>
            <person name="Munson G."/>
            <person name="Naylor J."/>
            <person name="Newes C."/>
            <person name="Nguyen C."/>
            <person name="Nguyen N."/>
            <person name="Nguyen T."/>
            <person name="Nicol R."/>
            <person name="Nielsen C."/>
            <person name="Nizzari M."/>
            <person name="Norbu C."/>
            <person name="Norbu N."/>
            <person name="O'donnell P."/>
            <person name="Okoawo O."/>
            <person name="O'leary S."/>
            <person name="Omotosho B."/>
            <person name="O'neill K."/>
            <person name="Osman S."/>
            <person name="Parker S."/>
            <person name="Perrin D."/>
            <person name="Phunkhang P."/>
            <person name="Piqani B."/>
            <person name="Purcell S."/>
            <person name="Rachupka T."/>
            <person name="Ramasamy U."/>
            <person name="Rameau R."/>
            <person name="Ray V."/>
            <person name="Raymond C."/>
            <person name="Retta R."/>
            <person name="Richardson S."/>
            <person name="Rise C."/>
            <person name="Rodriguez J."/>
            <person name="Rogers J."/>
            <person name="Rogov P."/>
            <person name="Rutman M."/>
            <person name="Schupbach R."/>
            <person name="Seaman C."/>
            <person name="Settipalli S."/>
            <person name="Sharpe T."/>
            <person name="Sheridan J."/>
            <person name="Sherpa N."/>
            <person name="Shi J."/>
            <person name="Smirnov S."/>
            <person name="Smith C."/>
            <person name="Sougnez C."/>
            <person name="Spencer B."/>
            <person name="Stalker J."/>
            <person name="Stange-thomann N."/>
            <person name="Stavropoulos S."/>
            <person name="Stetson K."/>
            <person name="Stone C."/>
            <person name="Stone S."/>
            <person name="Stubbs M."/>
            <person name="Talamas J."/>
            <person name="Tchuinga P."/>
            <person name="Tenzing P."/>
            <person name="Tesfaye S."/>
            <person name="Theodore J."/>
            <person name="Thoulutsang Y."/>
            <person name="Topham K."/>
            <person name="Towey S."/>
            <person name="Tsamla T."/>
            <person name="Tsomo N."/>
            <person name="Vallee D."/>
            <person name="Vassiliev H."/>
            <person name="Venkataraman V."/>
            <person name="Vinson J."/>
            <person name="Vo A."/>
            <person name="Wade C."/>
            <person name="Wang S."/>
            <person name="Wangchuk T."/>
            <person name="Wangdi T."/>
            <person name="Whittaker C."/>
            <person name="Wilkinson J."/>
            <person name="Wu Y."/>
            <person name="Wyman D."/>
            <person name="Yadav S."/>
            <person name="Yang S."/>
            <person name="Yang X."/>
            <person name="Yeager S."/>
            <person name="Yee E."/>
            <person name="Young G."/>
            <person name="Zainoun J."/>
            <person name="Zembeck L."/>
            <person name="Zimmer A."/>
            <person name="Zody M."/>
            <person name="Lander E."/>
        </authorList>
    </citation>
    <scope>NUCLEOTIDE SEQUENCE [LARGE SCALE GENOMIC DNA]</scope>
</reference>
<dbReference type="HOGENOM" id="CLU_747948_0_0_1"/>
<dbReference type="GeneTree" id="ENSGT00390000000829"/>
<dbReference type="SUPFAM" id="SSF51126">
    <property type="entry name" value="Pectin lyase-like"/>
    <property type="match status" value="1"/>
</dbReference>